<gene>
    <name evidence="3" type="ORF">CLV97_10167</name>
</gene>
<dbReference type="SUPFAM" id="SSF52794">
    <property type="entry name" value="PTS system IIB component-like"/>
    <property type="match status" value="1"/>
</dbReference>
<dbReference type="EMBL" id="PVNE01000001">
    <property type="protein sequence ID" value="PRX42579.1"/>
    <property type="molecule type" value="Genomic_DNA"/>
</dbReference>
<protein>
    <submittedName>
        <fullName evidence="3">PTS system ascorbate-specific IIB component</fullName>
    </submittedName>
</protein>
<dbReference type="Proteomes" id="UP000237797">
    <property type="component" value="Unassembled WGS sequence"/>
</dbReference>
<comment type="caution">
    <text evidence="3">The sequence shown here is derived from an EMBL/GenBank/DDBJ whole genome shotgun (WGS) entry which is preliminary data.</text>
</comment>
<dbReference type="Gene3D" id="3.40.50.2300">
    <property type="match status" value="1"/>
</dbReference>
<dbReference type="CDD" id="cd05563">
    <property type="entry name" value="PTS_IIB_ascorbate"/>
    <property type="match status" value="1"/>
</dbReference>
<keyword evidence="1" id="KW-0808">Transferase</keyword>
<dbReference type="GO" id="GO:0009401">
    <property type="term" value="P:phosphoenolpyruvate-dependent sugar phosphotransferase system"/>
    <property type="evidence" value="ECO:0007669"/>
    <property type="project" value="InterPro"/>
</dbReference>
<reference evidence="3 4" key="1">
    <citation type="submission" date="2018-03" db="EMBL/GenBank/DDBJ databases">
        <title>Genomic Encyclopedia of Archaeal and Bacterial Type Strains, Phase II (KMG-II): from individual species to whole genera.</title>
        <authorList>
            <person name="Goeker M."/>
        </authorList>
    </citation>
    <scope>NUCLEOTIDE SEQUENCE [LARGE SCALE GENOMIC DNA]</scope>
    <source>
        <strain evidence="3 4">DSM 44946</strain>
    </source>
</reference>
<dbReference type="GO" id="GO:0008982">
    <property type="term" value="F:protein-N(PI)-phosphohistidine-sugar phosphotransferase activity"/>
    <property type="evidence" value="ECO:0007669"/>
    <property type="project" value="InterPro"/>
</dbReference>
<evidence type="ECO:0000313" key="4">
    <source>
        <dbReference type="Proteomes" id="UP000237797"/>
    </source>
</evidence>
<dbReference type="InterPro" id="IPR036095">
    <property type="entry name" value="PTS_EIIB-like_sf"/>
</dbReference>
<dbReference type="InterPro" id="IPR013011">
    <property type="entry name" value="PTS_EIIB_2"/>
</dbReference>
<dbReference type="RefSeq" id="WP_106343534.1">
    <property type="nucleotide sequence ID" value="NZ_PVNE01000001.1"/>
</dbReference>
<name>A0A2T0LJ74_9BACL</name>
<dbReference type="InterPro" id="IPR003501">
    <property type="entry name" value="PTS_EIIB_2/3"/>
</dbReference>
<evidence type="ECO:0000259" key="2">
    <source>
        <dbReference type="PROSITE" id="PS51099"/>
    </source>
</evidence>
<dbReference type="PROSITE" id="PS51099">
    <property type="entry name" value="PTS_EIIB_TYPE_2"/>
    <property type="match status" value="1"/>
</dbReference>
<evidence type="ECO:0000313" key="3">
    <source>
        <dbReference type="EMBL" id="PRX42579.1"/>
    </source>
</evidence>
<accession>A0A2T0LJ74</accession>
<organism evidence="3 4">
    <name type="scientific">Planifilum fimeticola</name>
    <dbReference type="NCBI Taxonomy" id="201975"/>
    <lineage>
        <taxon>Bacteria</taxon>
        <taxon>Bacillati</taxon>
        <taxon>Bacillota</taxon>
        <taxon>Bacilli</taxon>
        <taxon>Bacillales</taxon>
        <taxon>Thermoactinomycetaceae</taxon>
        <taxon>Planifilum</taxon>
    </lineage>
</organism>
<keyword evidence="4" id="KW-1185">Reference proteome</keyword>
<dbReference type="AlphaFoldDB" id="A0A2T0LJ74"/>
<dbReference type="OrthoDB" id="6603449at2"/>
<feature type="domain" description="PTS EIIB type-2" evidence="2">
    <location>
        <begin position="2"/>
        <end position="91"/>
    </location>
</feature>
<sequence length="91" mass="9766">MKKVLVVCSNGLGSSLMLKSNIQKVCEEKGIDVTVEHCDLGSAPSMVPDFDLIVTSEGLAGELRGLGVPVETIVNFISRGEVEEKVLKHLQ</sequence>
<evidence type="ECO:0000256" key="1">
    <source>
        <dbReference type="ARBA" id="ARBA00022679"/>
    </source>
</evidence>
<proteinExistence type="predicted"/>
<dbReference type="Pfam" id="PF02302">
    <property type="entry name" value="PTS_IIB"/>
    <property type="match status" value="1"/>
</dbReference>